<organism evidence="2 3">
    <name type="scientific">Gigaspora margarita</name>
    <dbReference type="NCBI Taxonomy" id="4874"/>
    <lineage>
        <taxon>Eukaryota</taxon>
        <taxon>Fungi</taxon>
        <taxon>Fungi incertae sedis</taxon>
        <taxon>Mucoromycota</taxon>
        <taxon>Glomeromycotina</taxon>
        <taxon>Glomeromycetes</taxon>
        <taxon>Diversisporales</taxon>
        <taxon>Gigasporaceae</taxon>
        <taxon>Gigaspora</taxon>
    </lineage>
</organism>
<sequence length="181" mass="20460">KVQKKKVAETNKKREACLVCDKERKRYKAGTNANLQQESERSVIAVSIEDLYPAGERASTNLQQESEQPVIGVNIETIYSASENIDTTSQSENVKEISVELQSATRLNEYEKELLRKFRTKMILSGGMCCRCKSKKNLPKKFSGENNMNPGEIPEELQGLTEVEKMLIAQVFTVIPTWVKT</sequence>
<gene>
    <name evidence="2" type="ORF">GMARGA_LOCUS16639</name>
</gene>
<feature type="domain" description="DUF6570" evidence="1">
    <location>
        <begin position="136"/>
        <end position="174"/>
    </location>
</feature>
<dbReference type="Proteomes" id="UP000789901">
    <property type="component" value="Unassembled WGS sequence"/>
</dbReference>
<protein>
    <submittedName>
        <fullName evidence="2">15757_t:CDS:1</fullName>
    </submittedName>
</protein>
<feature type="non-terminal residue" evidence="2">
    <location>
        <position position="1"/>
    </location>
</feature>
<reference evidence="2 3" key="1">
    <citation type="submission" date="2021-06" db="EMBL/GenBank/DDBJ databases">
        <authorList>
            <person name="Kallberg Y."/>
            <person name="Tangrot J."/>
            <person name="Rosling A."/>
        </authorList>
    </citation>
    <scope>NUCLEOTIDE SEQUENCE [LARGE SCALE GENOMIC DNA]</scope>
    <source>
        <strain evidence="2 3">120-4 pot B 10/14</strain>
    </source>
</reference>
<dbReference type="Pfam" id="PF20209">
    <property type="entry name" value="DUF6570"/>
    <property type="match status" value="1"/>
</dbReference>
<name>A0ABN7VCP8_GIGMA</name>
<proteinExistence type="predicted"/>
<evidence type="ECO:0000313" key="2">
    <source>
        <dbReference type="EMBL" id="CAG8753248.1"/>
    </source>
</evidence>
<evidence type="ECO:0000259" key="1">
    <source>
        <dbReference type="Pfam" id="PF20209"/>
    </source>
</evidence>
<comment type="caution">
    <text evidence="2">The sequence shown here is derived from an EMBL/GenBank/DDBJ whole genome shotgun (WGS) entry which is preliminary data.</text>
</comment>
<evidence type="ECO:0000313" key="3">
    <source>
        <dbReference type="Proteomes" id="UP000789901"/>
    </source>
</evidence>
<accession>A0ABN7VCP8</accession>
<dbReference type="InterPro" id="IPR046700">
    <property type="entry name" value="DUF6570"/>
</dbReference>
<dbReference type="EMBL" id="CAJVQB010012160">
    <property type="protein sequence ID" value="CAG8753248.1"/>
    <property type="molecule type" value="Genomic_DNA"/>
</dbReference>
<keyword evidence="3" id="KW-1185">Reference proteome</keyword>